<keyword evidence="3" id="KW-1185">Reference proteome</keyword>
<evidence type="ECO:0000313" key="3">
    <source>
        <dbReference type="Proteomes" id="UP000494116"/>
    </source>
</evidence>
<sequence>MKKTTEILETISRELSENERDWYSGNQRSLKYYVRDIHHDLSKWIAKKERERDQEKYELTWTLGLIGVIGIILAITRSASSDWEWARENTLAFRICAVVLCTLFVGITLERSAVVRSLWSFTITKFLISIIVSGLVLYARGKAGGHINEIFHVDASAFPITLIFTTAILVLKFLVPFVLVVAIFLLSVHIFTGAHWCWTRYNEKNYQEFPLYSLLTAFVSAVILYYGWGWSTNQLSDSRVPDKVYLMAYALDFSHKNECANVPPNRPIVFLGNDQRSVLVAPHKLENFDFSRFFEASAVVPTNFIRVHCDYKSAPRHDGLPLG</sequence>
<comment type="caution">
    <text evidence="2">The sequence shown here is derived from an EMBL/GenBank/DDBJ whole genome shotgun (WGS) entry which is preliminary data.</text>
</comment>
<keyword evidence="1" id="KW-1133">Transmembrane helix</keyword>
<evidence type="ECO:0000256" key="1">
    <source>
        <dbReference type="SAM" id="Phobius"/>
    </source>
</evidence>
<gene>
    <name evidence="2" type="ORF">LMG1873_02259</name>
</gene>
<keyword evidence="1" id="KW-0812">Transmembrane</keyword>
<feature type="transmembrane region" description="Helical" evidence="1">
    <location>
        <begin position="209"/>
        <end position="228"/>
    </location>
</feature>
<organism evidence="2 3">
    <name type="scientific">Achromobacter piechaudii</name>
    <dbReference type="NCBI Taxonomy" id="72556"/>
    <lineage>
        <taxon>Bacteria</taxon>
        <taxon>Pseudomonadati</taxon>
        <taxon>Pseudomonadota</taxon>
        <taxon>Betaproteobacteria</taxon>
        <taxon>Burkholderiales</taxon>
        <taxon>Alcaligenaceae</taxon>
        <taxon>Achromobacter</taxon>
    </lineage>
</organism>
<protein>
    <submittedName>
        <fullName evidence="2">Uncharacterized protein</fullName>
    </submittedName>
</protein>
<feature type="transmembrane region" description="Helical" evidence="1">
    <location>
        <begin position="151"/>
        <end position="171"/>
    </location>
</feature>
<feature type="transmembrane region" description="Helical" evidence="1">
    <location>
        <begin position="91"/>
        <end position="109"/>
    </location>
</feature>
<proteinExistence type="predicted"/>
<reference evidence="2 3" key="1">
    <citation type="submission" date="2020-04" db="EMBL/GenBank/DDBJ databases">
        <authorList>
            <person name="De Canck E."/>
        </authorList>
    </citation>
    <scope>NUCLEOTIDE SEQUENCE [LARGE SCALE GENOMIC DNA]</scope>
    <source>
        <strain evidence="2 3">LMG 1873</strain>
    </source>
</reference>
<keyword evidence="1" id="KW-0472">Membrane</keyword>
<dbReference type="EMBL" id="CADIJS010000002">
    <property type="protein sequence ID" value="CAB3693836.1"/>
    <property type="molecule type" value="Genomic_DNA"/>
</dbReference>
<accession>A0ABM8KWE4</accession>
<name>A0ABM8KWE4_9BURK</name>
<feature type="transmembrane region" description="Helical" evidence="1">
    <location>
        <begin position="177"/>
        <end position="197"/>
    </location>
</feature>
<feature type="transmembrane region" description="Helical" evidence="1">
    <location>
        <begin position="59"/>
        <end position="79"/>
    </location>
</feature>
<evidence type="ECO:0000313" key="2">
    <source>
        <dbReference type="EMBL" id="CAB3693836.1"/>
    </source>
</evidence>
<dbReference type="Proteomes" id="UP000494116">
    <property type="component" value="Unassembled WGS sequence"/>
</dbReference>
<feature type="transmembrane region" description="Helical" evidence="1">
    <location>
        <begin position="121"/>
        <end position="139"/>
    </location>
</feature>